<name>A0A7I9VGS7_9BACT</name>
<keyword evidence="6" id="KW-0997">Cell inner membrane</keyword>
<dbReference type="InterPro" id="IPR010054">
    <property type="entry name" value="Type2_sec_GspG"/>
</dbReference>
<sequence>MRSRKLASKAAQRGMTLIEIMVVITILGLIAAAVAVNVVGQLSDAKIKQAKTDLHTLENCLDLYKVDKGRYPTSEEGLQAVVAAGKCKAGLKDPWQHDYVYFYPGQVHADGFDIKSYGADGQPGGEGENADIVNP</sequence>
<dbReference type="SUPFAM" id="SSF54523">
    <property type="entry name" value="Pili subunits"/>
    <property type="match status" value="1"/>
</dbReference>
<dbReference type="InterPro" id="IPR012902">
    <property type="entry name" value="N_methyl_site"/>
</dbReference>
<evidence type="ECO:0000256" key="9">
    <source>
        <dbReference type="ARBA" id="ARBA00023136"/>
    </source>
</evidence>
<dbReference type="RefSeq" id="WP_176062386.1">
    <property type="nucleotide sequence ID" value="NZ_BJTG01000001.1"/>
</dbReference>
<comment type="similarity">
    <text evidence="2">Belongs to the GSP G family.</text>
</comment>
<reference evidence="13" key="1">
    <citation type="journal article" date="2020" name="Appl. Environ. Microbiol.">
        <title>Diazotrophic Anaeromyxobacter Isolates from Soils.</title>
        <authorList>
            <person name="Masuda Y."/>
            <person name="Yamanaka H."/>
            <person name="Xu Z.X."/>
            <person name="Shiratori Y."/>
            <person name="Aono T."/>
            <person name="Amachi S."/>
            <person name="Senoo K."/>
            <person name="Itoh H."/>
        </authorList>
    </citation>
    <scope>NUCLEOTIDE SEQUENCE [LARGE SCALE GENOMIC DNA]</scope>
    <source>
        <strain evidence="13">R267</strain>
    </source>
</reference>
<comment type="subcellular location">
    <subcellularLocation>
        <location evidence="1">Cell inner membrane</location>
        <topology evidence="1">Single-pass membrane protein</topology>
    </subcellularLocation>
</comment>
<dbReference type="PRINTS" id="PR00813">
    <property type="entry name" value="BCTERIALGSPG"/>
</dbReference>
<dbReference type="Proteomes" id="UP000503640">
    <property type="component" value="Unassembled WGS sequence"/>
</dbReference>
<comment type="caution">
    <text evidence="12">The sequence shown here is derived from an EMBL/GenBank/DDBJ whole genome shotgun (WGS) entry which is preliminary data.</text>
</comment>
<evidence type="ECO:0000256" key="2">
    <source>
        <dbReference type="ARBA" id="ARBA00009984"/>
    </source>
</evidence>
<keyword evidence="7 10" id="KW-0812">Transmembrane</keyword>
<dbReference type="PROSITE" id="PS00409">
    <property type="entry name" value="PROKAR_NTER_METHYL"/>
    <property type="match status" value="1"/>
</dbReference>
<feature type="domain" description="Type II secretion system protein GspG C-terminal" evidence="11">
    <location>
        <begin position="37"/>
        <end position="134"/>
    </location>
</feature>
<dbReference type="Gene3D" id="3.30.700.10">
    <property type="entry name" value="Glycoprotein, Type 4 Pilin"/>
    <property type="match status" value="1"/>
</dbReference>
<dbReference type="InterPro" id="IPR045584">
    <property type="entry name" value="Pilin-like"/>
</dbReference>
<dbReference type="Pfam" id="PF08334">
    <property type="entry name" value="T2SSG"/>
    <property type="match status" value="1"/>
</dbReference>
<evidence type="ECO:0000256" key="4">
    <source>
        <dbReference type="ARBA" id="ARBA00022475"/>
    </source>
</evidence>
<dbReference type="EMBL" id="BJTG01000001">
    <property type="protein sequence ID" value="GEJ55596.1"/>
    <property type="molecule type" value="Genomic_DNA"/>
</dbReference>
<dbReference type="GO" id="GO:0005886">
    <property type="term" value="C:plasma membrane"/>
    <property type="evidence" value="ECO:0007669"/>
    <property type="project" value="UniProtKB-SubCell"/>
</dbReference>
<keyword evidence="4" id="KW-1003">Cell membrane</keyword>
<evidence type="ECO:0000256" key="6">
    <source>
        <dbReference type="ARBA" id="ARBA00022519"/>
    </source>
</evidence>
<keyword evidence="8 10" id="KW-1133">Transmembrane helix</keyword>
<dbReference type="NCBIfam" id="TIGR02532">
    <property type="entry name" value="IV_pilin_GFxxxE"/>
    <property type="match status" value="1"/>
</dbReference>
<evidence type="ECO:0000259" key="11">
    <source>
        <dbReference type="Pfam" id="PF08334"/>
    </source>
</evidence>
<organism evidence="12 13">
    <name type="scientific">Anaeromyxobacter diazotrophicus</name>
    <dbReference type="NCBI Taxonomy" id="2590199"/>
    <lineage>
        <taxon>Bacteria</taxon>
        <taxon>Pseudomonadati</taxon>
        <taxon>Myxococcota</taxon>
        <taxon>Myxococcia</taxon>
        <taxon>Myxococcales</taxon>
        <taxon>Cystobacterineae</taxon>
        <taxon>Anaeromyxobacteraceae</taxon>
        <taxon>Anaeromyxobacter</taxon>
    </lineage>
</organism>
<keyword evidence="9 10" id="KW-0472">Membrane</keyword>
<feature type="transmembrane region" description="Helical" evidence="10">
    <location>
        <begin position="20"/>
        <end position="40"/>
    </location>
</feature>
<proteinExistence type="inferred from homology"/>
<evidence type="ECO:0000256" key="1">
    <source>
        <dbReference type="ARBA" id="ARBA00004377"/>
    </source>
</evidence>
<dbReference type="GO" id="GO:0015627">
    <property type="term" value="C:type II protein secretion system complex"/>
    <property type="evidence" value="ECO:0007669"/>
    <property type="project" value="InterPro"/>
</dbReference>
<accession>A0A7I9VGS7</accession>
<keyword evidence="5" id="KW-0488">Methylation</keyword>
<protein>
    <recommendedName>
        <fullName evidence="3">Type II secretion system core protein G</fullName>
    </recommendedName>
</protein>
<gene>
    <name evidence="12" type="primary">gspG</name>
    <name evidence="12" type="ORF">AMYX_03370</name>
</gene>
<dbReference type="PANTHER" id="PTHR30093:SF44">
    <property type="entry name" value="TYPE II SECRETION SYSTEM CORE PROTEIN G"/>
    <property type="match status" value="1"/>
</dbReference>
<evidence type="ECO:0000313" key="13">
    <source>
        <dbReference type="Proteomes" id="UP000503640"/>
    </source>
</evidence>
<dbReference type="InterPro" id="IPR000983">
    <property type="entry name" value="Bac_GSPG_pilin"/>
</dbReference>
<evidence type="ECO:0000256" key="8">
    <source>
        <dbReference type="ARBA" id="ARBA00022989"/>
    </source>
</evidence>
<evidence type="ECO:0000256" key="3">
    <source>
        <dbReference type="ARBA" id="ARBA00020042"/>
    </source>
</evidence>
<dbReference type="Pfam" id="PF07963">
    <property type="entry name" value="N_methyl"/>
    <property type="match status" value="1"/>
</dbReference>
<evidence type="ECO:0000256" key="5">
    <source>
        <dbReference type="ARBA" id="ARBA00022481"/>
    </source>
</evidence>
<dbReference type="InterPro" id="IPR013545">
    <property type="entry name" value="T2SS_protein-GspG_C"/>
</dbReference>
<dbReference type="GO" id="GO:0015628">
    <property type="term" value="P:protein secretion by the type II secretion system"/>
    <property type="evidence" value="ECO:0007669"/>
    <property type="project" value="InterPro"/>
</dbReference>
<dbReference type="NCBIfam" id="TIGR01710">
    <property type="entry name" value="typeII_sec_gspG"/>
    <property type="match status" value="1"/>
</dbReference>
<dbReference type="AlphaFoldDB" id="A0A7I9VGS7"/>
<evidence type="ECO:0000313" key="12">
    <source>
        <dbReference type="EMBL" id="GEJ55596.1"/>
    </source>
</evidence>
<dbReference type="PANTHER" id="PTHR30093">
    <property type="entry name" value="GENERAL SECRETION PATHWAY PROTEIN G"/>
    <property type="match status" value="1"/>
</dbReference>
<evidence type="ECO:0000256" key="7">
    <source>
        <dbReference type="ARBA" id="ARBA00022692"/>
    </source>
</evidence>
<evidence type="ECO:0000256" key="10">
    <source>
        <dbReference type="SAM" id="Phobius"/>
    </source>
</evidence>
<keyword evidence="13" id="KW-1185">Reference proteome</keyword>